<dbReference type="GO" id="GO:0003735">
    <property type="term" value="F:structural constituent of ribosome"/>
    <property type="evidence" value="ECO:0007669"/>
    <property type="project" value="InterPro"/>
</dbReference>
<name>A0A9P0D5M5_9CUCU</name>
<evidence type="ECO:0000313" key="4">
    <source>
        <dbReference type="EMBL" id="CAH1114360.1"/>
    </source>
</evidence>
<evidence type="ECO:0008006" key="6">
    <source>
        <dbReference type="Google" id="ProtNLM"/>
    </source>
</evidence>
<keyword evidence="3" id="KW-0687">Ribonucleoprotein</keyword>
<proteinExistence type="inferred from homology"/>
<dbReference type="InterPro" id="IPR012340">
    <property type="entry name" value="NA-bd_OB-fold"/>
</dbReference>
<dbReference type="InterPro" id="IPR039193">
    <property type="entry name" value="Ribosomal_uS17m_metazoa"/>
</dbReference>
<accession>A0A9P0D5M5</accession>
<organism evidence="4 5">
    <name type="scientific">Psylliodes chrysocephalus</name>
    <dbReference type="NCBI Taxonomy" id="3402493"/>
    <lineage>
        <taxon>Eukaryota</taxon>
        <taxon>Metazoa</taxon>
        <taxon>Ecdysozoa</taxon>
        <taxon>Arthropoda</taxon>
        <taxon>Hexapoda</taxon>
        <taxon>Insecta</taxon>
        <taxon>Pterygota</taxon>
        <taxon>Neoptera</taxon>
        <taxon>Endopterygota</taxon>
        <taxon>Coleoptera</taxon>
        <taxon>Polyphaga</taxon>
        <taxon>Cucujiformia</taxon>
        <taxon>Chrysomeloidea</taxon>
        <taxon>Chrysomelidae</taxon>
        <taxon>Galerucinae</taxon>
        <taxon>Alticini</taxon>
        <taxon>Psylliodes</taxon>
    </lineage>
</organism>
<dbReference type="FunFam" id="2.40.50.140:FF:000268">
    <property type="entry name" value="Mitochondrial ribosomal protein S17"/>
    <property type="match status" value="1"/>
</dbReference>
<dbReference type="GO" id="GO:0005763">
    <property type="term" value="C:mitochondrial small ribosomal subunit"/>
    <property type="evidence" value="ECO:0007669"/>
    <property type="project" value="InterPro"/>
</dbReference>
<sequence length="162" mass="18505">MTNMVLPAATKVHMLIGQCVPCIKQGASKFKIKRLELDSNLNMFFPKHEVVYAHDPEKICKTGDYVIIEKLPEKLTRLITHKVKEVLYPLGDVTDPITGKKVVVGSFRDHIENVSKAYGEKKTAFKYEKAPKRGWQENKKDFTHVETYIKYHEDGSNDPTAV</sequence>
<dbReference type="EMBL" id="OV651820">
    <property type="protein sequence ID" value="CAH1114360.1"/>
    <property type="molecule type" value="Genomic_DNA"/>
</dbReference>
<protein>
    <recommendedName>
        <fullName evidence="6">Mitochondrial ribosomal protein S17</fullName>
    </recommendedName>
</protein>
<dbReference type="Proteomes" id="UP001153636">
    <property type="component" value="Chromosome 8"/>
</dbReference>
<keyword evidence="2" id="KW-0689">Ribosomal protein</keyword>
<dbReference type="SUPFAM" id="SSF50249">
    <property type="entry name" value="Nucleic acid-binding proteins"/>
    <property type="match status" value="1"/>
</dbReference>
<evidence type="ECO:0000256" key="2">
    <source>
        <dbReference type="ARBA" id="ARBA00022980"/>
    </source>
</evidence>
<dbReference type="GO" id="GO:0032543">
    <property type="term" value="P:mitochondrial translation"/>
    <property type="evidence" value="ECO:0007669"/>
    <property type="project" value="TreeGrafter"/>
</dbReference>
<gene>
    <name evidence="4" type="ORF">PSYICH_LOCUS14107</name>
</gene>
<reference evidence="4" key="1">
    <citation type="submission" date="2022-01" db="EMBL/GenBank/DDBJ databases">
        <authorList>
            <person name="King R."/>
        </authorList>
    </citation>
    <scope>NUCLEOTIDE SEQUENCE</scope>
</reference>
<evidence type="ECO:0000256" key="1">
    <source>
        <dbReference type="ARBA" id="ARBA00010254"/>
    </source>
</evidence>
<dbReference type="PANTHER" id="PTHR24088">
    <property type="entry name" value="28S RIBOSOMAL PROTEIN S17, MITOCHONDRIAL"/>
    <property type="match status" value="1"/>
</dbReference>
<dbReference type="Pfam" id="PF00366">
    <property type="entry name" value="Ribosomal_S17"/>
    <property type="match status" value="1"/>
</dbReference>
<dbReference type="AlphaFoldDB" id="A0A9P0D5M5"/>
<comment type="similarity">
    <text evidence="1">Belongs to the universal ribosomal protein uS17 family.</text>
</comment>
<dbReference type="Gene3D" id="2.40.50.140">
    <property type="entry name" value="Nucleic acid-binding proteins"/>
    <property type="match status" value="1"/>
</dbReference>
<evidence type="ECO:0000256" key="3">
    <source>
        <dbReference type="ARBA" id="ARBA00023274"/>
    </source>
</evidence>
<evidence type="ECO:0000313" key="5">
    <source>
        <dbReference type="Proteomes" id="UP001153636"/>
    </source>
</evidence>
<keyword evidence="5" id="KW-1185">Reference proteome</keyword>
<dbReference type="InterPro" id="IPR000266">
    <property type="entry name" value="Ribosomal_uS17"/>
</dbReference>
<dbReference type="OrthoDB" id="274752at2759"/>
<dbReference type="PANTHER" id="PTHR24088:SF0">
    <property type="entry name" value="SMALL RIBOSOMAL SUBUNIT PROTEIN US17M"/>
    <property type="match status" value="1"/>
</dbReference>